<feature type="compositionally biased region" description="Gly residues" evidence="1">
    <location>
        <begin position="401"/>
        <end position="412"/>
    </location>
</feature>
<dbReference type="InterPro" id="IPR026367">
    <property type="entry name" value="FxsC_C"/>
</dbReference>
<dbReference type="AlphaFoldDB" id="A0A1E7N9W1"/>
<reference evidence="5" key="4">
    <citation type="submission" date="2016-08" db="EMBL/GenBank/DDBJ databases">
        <title>Sequencing, assembly and comparative genomics of S. aureofaciens ATCC 10762.</title>
        <authorList>
            <person name="Gradnigo J.S."/>
            <person name="Johnson N."/>
            <person name="Somerville G.A."/>
        </authorList>
    </citation>
    <scope>NUCLEOTIDE SEQUENCE [LARGE SCALE GENOMIC DNA]</scope>
    <source>
        <strain evidence="5">ATCC 10762 / DSM 40127 / CCM 3239 / JCM 4008 / LMG 5968 / NBRC 12843 / NCIMB 8234 / A-377</strain>
    </source>
</reference>
<dbReference type="GeneID" id="97486906"/>
<dbReference type="NCBIfam" id="TIGR04276">
    <property type="entry name" value="FxsC_Cterm"/>
    <property type="match status" value="1"/>
</dbReference>
<dbReference type="Proteomes" id="UP000610124">
    <property type="component" value="Unassembled WGS sequence"/>
</dbReference>
<reference evidence="3" key="5">
    <citation type="submission" date="2020-09" db="EMBL/GenBank/DDBJ databases">
        <authorList>
            <person name="Sun Q."/>
            <person name="Ohkuma M."/>
        </authorList>
    </citation>
    <scope>NUCLEOTIDE SEQUENCE</scope>
    <source>
        <strain evidence="3">JCM 4434</strain>
    </source>
</reference>
<dbReference type="InterPro" id="IPR035897">
    <property type="entry name" value="Toll_tir_struct_dom_sf"/>
</dbReference>
<evidence type="ECO:0000256" key="1">
    <source>
        <dbReference type="SAM" id="MobiDB-lite"/>
    </source>
</evidence>
<dbReference type="PROSITE" id="PS50104">
    <property type="entry name" value="TIR"/>
    <property type="match status" value="1"/>
</dbReference>
<evidence type="ECO:0000313" key="3">
    <source>
        <dbReference type="EMBL" id="GGU82811.1"/>
    </source>
</evidence>
<dbReference type="InterPro" id="IPR000157">
    <property type="entry name" value="TIR_dom"/>
</dbReference>
<reference evidence="3" key="1">
    <citation type="journal article" date="2014" name="Int. J. Syst. Evol. Microbiol.">
        <title>Complete genome sequence of Corynebacterium casei LMG S-19264T (=DSM 44701T), isolated from a smear-ripened cheese.</title>
        <authorList>
            <consortium name="US DOE Joint Genome Institute (JGI-PGF)"/>
            <person name="Walter F."/>
            <person name="Albersmeier A."/>
            <person name="Kalinowski J."/>
            <person name="Ruckert C."/>
        </authorList>
    </citation>
    <scope>NUCLEOTIDE SEQUENCE</scope>
    <source>
        <strain evidence="3">JCM 4434</strain>
    </source>
</reference>
<dbReference type="EMBL" id="JPRF03000020">
    <property type="protein sequence ID" value="OEV37481.1"/>
    <property type="molecule type" value="Genomic_DNA"/>
</dbReference>
<feature type="compositionally biased region" description="Pro residues" evidence="1">
    <location>
        <begin position="420"/>
        <end position="431"/>
    </location>
</feature>
<dbReference type="InterPro" id="IPR047603">
    <property type="entry name" value="FxsC_N"/>
</dbReference>
<dbReference type="EMBL" id="BMUB01000008">
    <property type="protein sequence ID" value="GGU82811.1"/>
    <property type="molecule type" value="Genomic_DNA"/>
</dbReference>
<dbReference type="Pfam" id="PF13676">
    <property type="entry name" value="TIR_2"/>
    <property type="match status" value="1"/>
</dbReference>
<keyword evidence="5" id="KW-1185">Reference proteome</keyword>
<dbReference type="Proteomes" id="UP000037395">
    <property type="component" value="Unassembled WGS sequence"/>
</dbReference>
<accession>A0A8H9LRM9</accession>
<comment type="caution">
    <text evidence="4">The sequence shown here is derived from an EMBL/GenBank/DDBJ whole genome shotgun (WGS) entry which is preliminary data.</text>
</comment>
<evidence type="ECO:0000313" key="5">
    <source>
        <dbReference type="Proteomes" id="UP000037395"/>
    </source>
</evidence>
<reference evidence="4" key="3">
    <citation type="submission" date="2016-08" db="EMBL/GenBank/DDBJ databases">
        <title>Sequencing, Assembly and Comparative Genomics of S. aureofaciens ATCC 10762.</title>
        <authorList>
            <person name="Gradnigo J.S."/>
            <person name="Johnson N."/>
            <person name="Somerville G.A."/>
        </authorList>
    </citation>
    <scope>NUCLEOTIDE SEQUENCE [LARGE SCALE GENOMIC DNA]</scope>
    <source>
        <strain evidence="4">ATCC 10762</strain>
    </source>
</reference>
<feature type="region of interest" description="Disordered" evidence="1">
    <location>
        <begin position="399"/>
        <end position="464"/>
    </location>
</feature>
<evidence type="ECO:0000259" key="2">
    <source>
        <dbReference type="PROSITE" id="PS50104"/>
    </source>
</evidence>
<proteinExistence type="predicted"/>
<accession>A0A1E7N9W1</accession>
<dbReference type="SUPFAM" id="SSF52200">
    <property type="entry name" value="Toll/Interleukin receptor TIR domain"/>
    <property type="match status" value="1"/>
</dbReference>
<reference evidence="4 5" key="2">
    <citation type="submission" date="2014-07" db="EMBL/GenBank/DDBJ databases">
        <authorList>
            <person name="Zhang J.E."/>
            <person name="Yang H."/>
            <person name="Guo J."/>
            <person name="Deng Z."/>
            <person name="Luo H."/>
            <person name="Luo M."/>
            <person name="Zhao B."/>
        </authorList>
    </citation>
    <scope>NUCLEOTIDE SEQUENCE [LARGE SCALE GENOMIC DNA]</scope>
    <source>
        <strain evidence="4">ATCC 10762</strain>
        <strain evidence="5">ATCC 10762 / DSM 40127 / CCM 3239 / JCM 4008 / LMG 5968 / NBRC 12843 / NCIMB 8234 / A-377</strain>
    </source>
</reference>
<dbReference type="NCBIfam" id="NF040588">
    <property type="entry name" value="FxsC_Nterm"/>
    <property type="match status" value="1"/>
</dbReference>
<sequence>MSEREQQRPYFFFSYARRDFEAGDAFVDQFFNDLRDELGRILGPAVQADELAFRDTERLRLGDEWAEKLALMLGRSRTMVALYSPAYFSSLYCGKEWTAFRGRVRRHHEETAELVSALIPVLWEPVAPGELVTEVTKIQWAQPDMGDAYARHGLRALLRTAQQDAYRQVVRVVAGRIRDAAVRRLAELPEFDLDAVRGYFPGPAAPAPATEPGMVRLFIAAGRASEAAAEGGSYAGGWYGAKPWHWAPFYPPAQPSLASRAQQVITNAGHTTTLEEIGAGLGEKLDQAREDSQVSVLLVDPWAAGSERYRAALREYDDQNHPVTGVVVPIGGNDPDGEREAPWAGVRGVFRRNWLRRRDPEQLFRVKVSRESFDTDLAIMVTVAQNKLMDDNLDWGDDGGDAFGFGPGGGPDMPGLTIPAGPPDPSGPPHSPSAGRGPAPTPNDMPGQRPGSHDGSVPLRGEGR</sequence>
<name>A0A1E7N9W1_KITAU</name>
<dbReference type="Gene3D" id="3.40.50.10140">
    <property type="entry name" value="Toll/interleukin-1 receptor homology (TIR) domain"/>
    <property type="match status" value="1"/>
</dbReference>
<organism evidence="4 5">
    <name type="scientific">Kitasatospora aureofaciens</name>
    <name type="common">Streptomyces aureofaciens</name>
    <dbReference type="NCBI Taxonomy" id="1894"/>
    <lineage>
        <taxon>Bacteria</taxon>
        <taxon>Bacillati</taxon>
        <taxon>Actinomycetota</taxon>
        <taxon>Actinomycetes</taxon>
        <taxon>Kitasatosporales</taxon>
        <taxon>Streptomycetaceae</taxon>
        <taxon>Kitasatospora</taxon>
    </lineage>
</organism>
<gene>
    <name evidence="3" type="ORF">GCM10010502_38570</name>
    <name evidence="4" type="ORF">HS99_0026030</name>
</gene>
<protein>
    <recommendedName>
        <fullName evidence="2">TIR domain-containing protein</fullName>
    </recommendedName>
</protein>
<evidence type="ECO:0000313" key="4">
    <source>
        <dbReference type="EMBL" id="OEV37481.1"/>
    </source>
</evidence>
<feature type="domain" description="TIR" evidence="2">
    <location>
        <begin position="7"/>
        <end position="158"/>
    </location>
</feature>
<dbReference type="GO" id="GO:0007165">
    <property type="term" value="P:signal transduction"/>
    <property type="evidence" value="ECO:0007669"/>
    <property type="project" value="InterPro"/>
</dbReference>
<dbReference type="RefSeq" id="WP_050366633.1">
    <property type="nucleotide sequence ID" value="NZ_BMUB01000008.1"/>
</dbReference>